<dbReference type="EMBL" id="CP003364">
    <property type="protein sequence ID" value="AGA30267.1"/>
    <property type="molecule type" value="Genomic_DNA"/>
</dbReference>
<dbReference type="RefSeq" id="WP_015249353.1">
    <property type="nucleotide sequence ID" value="NC_019892.1"/>
</dbReference>
<sequence>MTLRLLAVAVLLSGMVFSGKTLREIVAQSPTLPVQKPSKTSPAPKATTFKFRSKTSQAEVARLRAEYAKHGPPSPAEVAKRNAIQSQQVKEALSLAKVDRYPIFHAGGSGMQTNVAAVARVENRGTKIVPDANAEGELLAVQKDFAAAMTKGDPQPPNRTDHFRWLNNSEAFKQDNGRVIGWYGAVVDTKRTPEGSWLIQIVIRPWIQHTSRGILIDKVLETYEFSNGQIKLIESDAHLVHDQSQQVYLITY</sequence>
<evidence type="ECO:0000313" key="1">
    <source>
        <dbReference type="EMBL" id="AGA30267.1"/>
    </source>
</evidence>
<dbReference type="HOGENOM" id="CLU_1102220_0_0_0"/>
<dbReference type="KEGG" id="saci:Sinac_6167"/>
<proteinExistence type="predicted"/>
<reference evidence="1 2" key="1">
    <citation type="submission" date="2012-02" db="EMBL/GenBank/DDBJ databases">
        <title>Complete sequence of chromosome of Singulisphaera acidiphila DSM 18658.</title>
        <authorList>
            <consortium name="US DOE Joint Genome Institute (JGI-PGF)"/>
            <person name="Lucas S."/>
            <person name="Copeland A."/>
            <person name="Lapidus A."/>
            <person name="Glavina del Rio T."/>
            <person name="Dalin E."/>
            <person name="Tice H."/>
            <person name="Bruce D."/>
            <person name="Goodwin L."/>
            <person name="Pitluck S."/>
            <person name="Peters L."/>
            <person name="Ovchinnikova G."/>
            <person name="Chertkov O."/>
            <person name="Kyrpides N."/>
            <person name="Mavromatis K."/>
            <person name="Ivanova N."/>
            <person name="Brettin T."/>
            <person name="Detter J.C."/>
            <person name="Han C."/>
            <person name="Larimer F."/>
            <person name="Land M."/>
            <person name="Hauser L."/>
            <person name="Markowitz V."/>
            <person name="Cheng J.-F."/>
            <person name="Hugenholtz P."/>
            <person name="Woyke T."/>
            <person name="Wu D."/>
            <person name="Tindall B."/>
            <person name="Pomrenke H."/>
            <person name="Brambilla E."/>
            <person name="Klenk H.-P."/>
            <person name="Eisen J.A."/>
        </authorList>
    </citation>
    <scope>NUCLEOTIDE SEQUENCE [LARGE SCALE GENOMIC DNA]</scope>
    <source>
        <strain evidence="2">ATCC BAA-1392 / DSM 18658 / VKM B-2454 / MOB10</strain>
    </source>
</reference>
<dbReference type="Proteomes" id="UP000010798">
    <property type="component" value="Chromosome"/>
</dbReference>
<evidence type="ECO:0000313" key="2">
    <source>
        <dbReference type="Proteomes" id="UP000010798"/>
    </source>
</evidence>
<protein>
    <submittedName>
        <fullName evidence="1">Uncharacterized protein</fullName>
    </submittedName>
</protein>
<gene>
    <name evidence="1" type="ordered locus">Sinac_6167</name>
</gene>
<dbReference type="AlphaFoldDB" id="L0DLY5"/>
<organism evidence="1 2">
    <name type="scientific">Singulisphaera acidiphila (strain ATCC BAA-1392 / DSM 18658 / VKM B-2454 / MOB10)</name>
    <dbReference type="NCBI Taxonomy" id="886293"/>
    <lineage>
        <taxon>Bacteria</taxon>
        <taxon>Pseudomonadati</taxon>
        <taxon>Planctomycetota</taxon>
        <taxon>Planctomycetia</taxon>
        <taxon>Isosphaerales</taxon>
        <taxon>Isosphaeraceae</taxon>
        <taxon>Singulisphaera</taxon>
    </lineage>
</organism>
<name>L0DLY5_SINAD</name>
<accession>L0DLY5</accession>
<keyword evidence="2" id="KW-1185">Reference proteome</keyword>